<accession>A0A0E9QSL5</accession>
<dbReference type="AlphaFoldDB" id="A0A0E9QSL5"/>
<reference evidence="1" key="1">
    <citation type="submission" date="2014-11" db="EMBL/GenBank/DDBJ databases">
        <authorList>
            <person name="Amaro Gonzalez C."/>
        </authorList>
    </citation>
    <scope>NUCLEOTIDE SEQUENCE</scope>
</reference>
<dbReference type="EMBL" id="GBXM01089150">
    <property type="protein sequence ID" value="JAH19427.1"/>
    <property type="molecule type" value="Transcribed_RNA"/>
</dbReference>
<proteinExistence type="predicted"/>
<reference evidence="1" key="2">
    <citation type="journal article" date="2015" name="Fish Shellfish Immunol.">
        <title>Early steps in the European eel (Anguilla anguilla)-Vibrio vulnificus interaction in the gills: Role of the RtxA13 toxin.</title>
        <authorList>
            <person name="Callol A."/>
            <person name="Pajuelo D."/>
            <person name="Ebbesson L."/>
            <person name="Teles M."/>
            <person name="MacKenzie S."/>
            <person name="Amaro C."/>
        </authorList>
    </citation>
    <scope>NUCLEOTIDE SEQUENCE</scope>
</reference>
<organism evidence="1">
    <name type="scientific">Anguilla anguilla</name>
    <name type="common">European freshwater eel</name>
    <name type="synonym">Muraena anguilla</name>
    <dbReference type="NCBI Taxonomy" id="7936"/>
    <lineage>
        <taxon>Eukaryota</taxon>
        <taxon>Metazoa</taxon>
        <taxon>Chordata</taxon>
        <taxon>Craniata</taxon>
        <taxon>Vertebrata</taxon>
        <taxon>Euteleostomi</taxon>
        <taxon>Actinopterygii</taxon>
        <taxon>Neopterygii</taxon>
        <taxon>Teleostei</taxon>
        <taxon>Anguilliformes</taxon>
        <taxon>Anguillidae</taxon>
        <taxon>Anguilla</taxon>
    </lineage>
</organism>
<sequence>MQYIVYSTNAVNFINISHSIHWVAPL</sequence>
<protein>
    <submittedName>
        <fullName evidence="1">Uncharacterized protein</fullName>
    </submittedName>
</protein>
<evidence type="ECO:0000313" key="1">
    <source>
        <dbReference type="EMBL" id="JAH19427.1"/>
    </source>
</evidence>
<name>A0A0E9QSL5_ANGAN</name>